<comment type="caution">
    <text evidence="2">The sequence shown here is derived from an EMBL/GenBank/DDBJ whole genome shotgun (WGS) entry which is preliminary data.</text>
</comment>
<dbReference type="EMBL" id="RBOW01000116">
    <property type="protein sequence ID" value="RMN39951.1"/>
    <property type="molecule type" value="Genomic_DNA"/>
</dbReference>
<evidence type="ECO:0000313" key="4">
    <source>
        <dbReference type="Proteomes" id="UP000050564"/>
    </source>
</evidence>
<organism evidence="2 4">
    <name type="scientific">Pseudomonas cannabina</name>
    <dbReference type="NCBI Taxonomy" id="86840"/>
    <lineage>
        <taxon>Bacteria</taxon>
        <taxon>Pseudomonadati</taxon>
        <taxon>Pseudomonadota</taxon>
        <taxon>Gammaproteobacteria</taxon>
        <taxon>Pseudomonadales</taxon>
        <taxon>Pseudomonadaceae</taxon>
        <taxon>Pseudomonas</taxon>
    </lineage>
</organism>
<dbReference type="Proteomes" id="UP000281372">
    <property type="component" value="Unassembled WGS sequence"/>
</dbReference>
<evidence type="ECO:0000313" key="3">
    <source>
        <dbReference type="EMBL" id="RMN39951.1"/>
    </source>
</evidence>
<dbReference type="GO" id="GO:0016301">
    <property type="term" value="F:kinase activity"/>
    <property type="evidence" value="ECO:0007669"/>
    <property type="project" value="UniProtKB-KW"/>
</dbReference>
<evidence type="ECO:0000256" key="1">
    <source>
        <dbReference type="SAM" id="MobiDB-lite"/>
    </source>
</evidence>
<dbReference type="RefSeq" id="WP_174518651.1">
    <property type="nucleotide sequence ID" value="NZ_FNKU01000003.1"/>
</dbReference>
<gene>
    <name evidence="2" type="ORF">ALO81_200385</name>
    <name evidence="3" type="ORF">ALQ64_102595</name>
</gene>
<evidence type="ECO:0000313" key="5">
    <source>
        <dbReference type="Proteomes" id="UP000281372"/>
    </source>
</evidence>
<dbReference type="PATRIC" id="fig|86840.3.peg.1875"/>
<reference evidence="2 4" key="1">
    <citation type="submission" date="2015-09" db="EMBL/GenBank/DDBJ databases">
        <title>Genome announcement of multiple Pseudomonas syringae strains.</title>
        <authorList>
            <person name="Thakur S."/>
            <person name="Wang P.W."/>
            <person name="Gong Y."/>
            <person name="Weir B.S."/>
            <person name="Guttman D.S."/>
        </authorList>
    </citation>
    <scope>NUCLEOTIDE SEQUENCE [LARGE SCALE GENOMIC DNA]</scope>
    <source>
        <strain evidence="2 4">ICMP2823</strain>
    </source>
</reference>
<keyword evidence="2" id="KW-0418">Kinase</keyword>
<dbReference type="AlphaFoldDB" id="A0A0P9KAB5"/>
<dbReference type="EMBL" id="LJPX01000702">
    <property type="protein sequence ID" value="KPW61565.1"/>
    <property type="molecule type" value="Genomic_DNA"/>
</dbReference>
<evidence type="ECO:0000313" key="2">
    <source>
        <dbReference type="EMBL" id="KPW61565.1"/>
    </source>
</evidence>
<accession>A0A0P9KAB5</accession>
<feature type="region of interest" description="Disordered" evidence="1">
    <location>
        <begin position="206"/>
        <end position="232"/>
    </location>
</feature>
<reference evidence="3 5" key="2">
    <citation type="submission" date="2018-08" db="EMBL/GenBank/DDBJ databases">
        <title>Recombination of ecologically and evolutionarily significant loci maintains genetic cohesion in the Pseudomonas syringae species complex.</title>
        <authorList>
            <person name="Dillon M."/>
            <person name="Thakur S."/>
            <person name="Almeida R.N.D."/>
            <person name="Weir B.S."/>
            <person name="Guttman D.S."/>
        </authorList>
    </citation>
    <scope>NUCLEOTIDE SEQUENCE [LARGE SCALE GENOMIC DNA]</scope>
    <source>
        <strain evidence="3 5">ICMP 2821</strain>
    </source>
</reference>
<sequence>MSTTDKPDSHIIELSSVYFYSGPAPRAIALKDCGVPTDAPISGAFPALYGYQSKQDGFMAARAYADKNRLQFTVVDFLVELDQKQNPNMMRPDDIPNHDFISFARMSRSMMDDLQAVLHERLAQEGITPSKLELAKPHLLLQQRPDLVSSLIEAPGWDHMKVIAYPAKLTISEKPLTVGIVPHAHWDSIKEASCRLNPGIRITLEPPIPSHVDSATSAVASPSMKDRGPRSR</sequence>
<dbReference type="Proteomes" id="UP000050564">
    <property type="component" value="Unassembled WGS sequence"/>
</dbReference>
<name>A0A0P9KAB5_PSECA</name>
<keyword evidence="2" id="KW-0808">Transferase</keyword>
<protein>
    <submittedName>
        <fullName evidence="2">Putative histidine kinase in two-component regulatory system</fullName>
    </submittedName>
</protein>
<proteinExistence type="predicted"/>